<reference evidence="1 2" key="1">
    <citation type="journal article" date="2022" name="DNA Res.">
        <title>Chromosomal-level genome assembly of the orchid tree Bauhinia variegata (Leguminosae; Cercidoideae) supports the allotetraploid origin hypothesis of Bauhinia.</title>
        <authorList>
            <person name="Zhong Y."/>
            <person name="Chen Y."/>
            <person name="Zheng D."/>
            <person name="Pang J."/>
            <person name="Liu Y."/>
            <person name="Luo S."/>
            <person name="Meng S."/>
            <person name="Qian L."/>
            <person name="Wei D."/>
            <person name="Dai S."/>
            <person name="Zhou R."/>
        </authorList>
    </citation>
    <scope>NUCLEOTIDE SEQUENCE [LARGE SCALE GENOMIC DNA]</scope>
    <source>
        <strain evidence="1">BV-YZ2020</strain>
    </source>
</reference>
<evidence type="ECO:0000313" key="2">
    <source>
        <dbReference type="Proteomes" id="UP000828941"/>
    </source>
</evidence>
<gene>
    <name evidence="1" type="ORF">L6164_034318</name>
</gene>
<sequence length="210" mass="23105">MIEFVLLPTSSTSRTLPILLPRSLKLYQFPQELHALLSFFCSQHHGRIHLLVAWFTKLPEWTTWVLLVALAVYDLVAVLAPGGPLKLLVELASCRDEELPALVYEARPTVARAGHGGASPLGLLVTGVSDSSSIELQAASRDNVNRMMVLYSTLVLPTRQVRQYGGRETEIIDEEMSPLVEMIGLGNEGEPMTRGGAEIADRDIIKYPGK</sequence>
<organism evidence="1 2">
    <name type="scientific">Bauhinia variegata</name>
    <name type="common">Purple orchid tree</name>
    <name type="synonym">Phanera variegata</name>
    <dbReference type="NCBI Taxonomy" id="167791"/>
    <lineage>
        <taxon>Eukaryota</taxon>
        <taxon>Viridiplantae</taxon>
        <taxon>Streptophyta</taxon>
        <taxon>Embryophyta</taxon>
        <taxon>Tracheophyta</taxon>
        <taxon>Spermatophyta</taxon>
        <taxon>Magnoliopsida</taxon>
        <taxon>eudicotyledons</taxon>
        <taxon>Gunneridae</taxon>
        <taxon>Pentapetalae</taxon>
        <taxon>rosids</taxon>
        <taxon>fabids</taxon>
        <taxon>Fabales</taxon>
        <taxon>Fabaceae</taxon>
        <taxon>Cercidoideae</taxon>
        <taxon>Cercideae</taxon>
        <taxon>Bauhiniinae</taxon>
        <taxon>Bauhinia</taxon>
    </lineage>
</organism>
<dbReference type="Proteomes" id="UP000828941">
    <property type="component" value="Chromosome 13"/>
</dbReference>
<proteinExistence type="predicted"/>
<comment type="caution">
    <text evidence="1">The sequence shown here is derived from an EMBL/GenBank/DDBJ whole genome shotgun (WGS) entry which is preliminary data.</text>
</comment>
<accession>A0ACB9KUZ9</accession>
<protein>
    <submittedName>
        <fullName evidence="1">Uncharacterized protein</fullName>
    </submittedName>
</protein>
<evidence type="ECO:0000313" key="1">
    <source>
        <dbReference type="EMBL" id="KAI4300999.1"/>
    </source>
</evidence>
<keyword evidence="2" id="KW-1185">Reference proteome</keyword>
<dbReference type="EMBL" id="CM039438">
    <property type="protein sequence ID" value="KAI4300999.1"/>
    <property type="molecule type" value="Genomic_DNA"/>
</dbReference>
<name>A0ACB9KUZ9_BAUVA</name>